<reference evidence="2" key="1">
    <citation type="journal article" date="2019" name="Int. J. Syst. Evol. Microbiol.">
        <title>The Global Catalogue of Microorganisms (GCM) 10K type strain sequencing project: providing services to taxonomists for standard genome sequencing and annotation.</title>
        <authorList>
            <consortium name="The Broad Institute Genomics Platform"/>
            <consortium name="The Broad Institute Genome Sequencing Center for Infectious Disease"/>
            <person name="Wu L."/>
            <person name="Ma J."/>
        </authorList>
    </citation>
    <scope>NUCLEOTIDE SEQUENCE [LARGE SCALE GENOMIC DNA]</scope>
    <source>
        <strain evidence="2">JCM 31920</strain>
    </source>
</reference>
<dbReference type="Proteomes" id="UP001501508">
    <property type="component" value="Unassembled WGS sequence"/>
</dbReference>
<dbReference type="InterPro" id="IPR053161">
    <property type="entry name" value="Ulvan_degrading_GH"/>
</dbReference>
<dbReference type="PANTHER" id="PTHR36848:SF2">
    <property type="entry name" value="SECRETED PROTEIN"/>
    <property type="match status" value="1"/>
</dbReference>
<gene>
    <name evidence="1" type="ORF">GCM10023091_27960</name>
</gene>
<dbReference type="NCBIfam" id="NF045579">
    <property type="entry name" value="rhamnoside_JR"/>
    <property type="match status" value="1"/>
</dbReference>
<dbReference type="SUPFAM" id="SSF49785">
    <property type="entry name" value="Galactose-binding domain-like"/>
    <property type="match status" value="1"/>
</dbReference>
<comment type="caution">
    <text evidence="1">The sequence shown here is derived from an EMBL/GenBank/DDBJ whole genome shotgun (WGS) entry which is preliminary data.</text>
</comment>
<dbReference type="InterPro" id="IPR008979">
    <property type="entry name" value="Galactose-bd-like_sf"/>
</dbReference>
<dbReference type="EMBL" id="BAABEY010000026">
    <property type="protein sequence ID" value="GAA4441965.1"/>
    <property type="molecule type" value="Genomic_DNA"/>
</dbReference>
<dbReference type="RefSeq" id="WP_345030208.1">
    <property type="nucleotide sequence ID" value="NZ_BAABEY010000026.1"/>
</dbReference>
<organism evidence="1 2">
    <name type="scientific">Ravibacter arvi</name>
    <dbReference type="NCBI Taxonomy" id="2051041"/>
    <lineage>
        <taxon>Bacteria</taxon>
        <taxon>Pseudomonadati</taxon>
        <taxon>Bacteroidota</taxon>
        <taxon>Cytophagia</taxon>
        <taxon>Cytophagales</taxon>
        <taxon>Spirosomataceae</taxon>
        <taxon>Ravibacter</taxon>
    </lineage>
</organism>
<evidence type="ECO:0000313" key="1">
    <source>
        <dbReference type="EMBL" id="GAA4441965.1"/>
    </source>
</evidence>
<protein>
    <submittedName>
        <fullName evidence="1">Glycosyl hydrolase</fullName>
    </submittedName>
</protein>
<evidence type="ECO:0000313" key="2">
    <source>
        <dbReference type="Proteomes" id="UP001501508"/>
    </source>
</evidence>
<dbReference type="PANTHER" id="PTHR36848">
    <property type="entry name" value="DNA-BINDING PROTEIN (PUTATIVE SECRETED PROTEIN)-RELATED"/>
    <property type="match status" value="1"/>
</dbReference>
<proteinExistence type="predicted"/>
<dbReference type="Gene3D" id="2.60.120.260">
    <property type="entry name" value="Galactose-binding domain-like"/>
    <property type="match status" value="1"/>
</dbReference>
<sequence length="853" mass="95198">MMTSFRILSGFLRIGMLFCLLCTGLSFPLNAQTSFTTKPWTYWWWMGSAATPEDITWQMERFAEKGLGGVHIIPIYGVKGYEAAFVPFLKKKWLSLLEHTIQEGNRLGLGVDMTTGTGWPFGGPNVTPELAAKKWKLLPDSIVVSPTGQKVKRAAPGGEGLVLDPFGAGNMENYLQRFDSAFAGSRLLPRSMYNDSYEVYGGNWTQGFEEEFRKRRGYDFREAMAKLRVNGPDEEKTLARMDYQETISELVLENYARPWVSWSNRKGMKTRYQAHGSPGNLLDLYAEADIPETESFGNSGFSIPGLRVDTDYSVEKSGKPDPLAMKMASSPAHLKGKPLVSSETTTWLANHFKVSLSQAKPQIDELFVAGINHVFYHGTTYTPKREAFPGWLFYASTNYGPHAHFDKHFQYLNAYVTRIQSYLQPSQPENDILLYFPIHDLWATPAKEPEELISLGVHYTERWLTALPVGALAGRLWKRGFTFDYISDAQLALLNGVGGREVSAGHGRYKTILIPSGLYMPESTVRELLRLADQGVKIVFAGDVPGRATGLKGNRERSRLLVENMDRLLKKASVLHSGDWEKDLSSVGVNAESMAEKGLSFIRKSYKNQPFYFVANLADKFGEDWVKINLFSGSIVAIDPLTGEKQPLPVRETNAGREYFLDLPPGKSLMLLAGEQPVARAVPDMKTGSATLKGSWKLVFKEGRPGGLPEAGMETLQSWTTLSDSARYFSGTVAYSLVFDLPAGVPLDKTFELDLGDVREVADVQINGKPIGTVWSIPFRLSVPAGVLKKQKNLLVIEVTNLSANYMRLFDEVNPGWKKFYDINMIDISGKPFKASRWDPMPSGLLSEVRLGY</sequence>
<keyword evidence="2" id="KW-1185">Reference proteome</keyword>
<keyword evidence="1" id="KW-0378">Hydrolase</keyword>
<dbReference type="Pfam" id="PF17132">
    <property type="entry name" value="Glyco_hydro_106"/>
    <property type="match status" value="1"/>
</dbReference>
<name>A0ABP8M0H9_9BACT</name>
<dbReference type="GO" id="GO:0016787">
    <property type="term" value="F:hydrolase activity"/>
    <property type="evidence" value="ECO:0007669"/>
    <property type="project" value="UniProtKB-KW"/>
</dbReference>
<accession>A0ABP8M0H9</accession>